<name>A0AAD6FSC0_9TELE</name>
<proteinExistence type="predicted"/>
<reference evidence="2" key="1">
    <citation type="submission" date="2022-11" db="EMBL/GenBank/DDBJ databases">
        <title>Chromosome-level genome of Pogonophryne albipinna.</title>
        <authorList>
            <person name="Jo E."/>
        </authorList>
    </citation>
    <scope>NUCLEOTIDE SEQUENCE</scope>
    <source>
        <strain evidence="2">SGF0006</strain>
        <tissue evidence="2">Muscle</tissue>
    </source>
</reference>
<organism evidence="2 3">
    <name type="scientific">Pogonophryne albipinna</name>
    <dbReference type="NCBI Taxonomy" id="1090488"/>
    <lineage>
        <taxon>Eukaryota</taxon>
        <taxon>Metazoa</taxon>
        <taxon>Chordata</taxon>
        <taxon>Craniata</taxon>
        <taxon>Vertebrata</taxon>
        <taxon>Euteleostomi</taxon>
        <taxon>Actinopterygii</taxon>
        <taxon>Neopterygii</taxon>
        <taxon>Teleostei</taxon>
        <taxon>Neoteleostei</taxon>
        <taxon>Acanthomorphata</taxon>
        <taxon>Eupercaria</taxon>
        <taxon>Perciformes</taxon>
        <taxon>Notothenioidei</taxon>
        <taxon>Pogonophryne</taxon>
    </lineage>
</organism>
<evidence type="ECO:0000313" key="3">
    <source>
        <dbReference type="Proteomes" id="UP001219934"/>
    </source>
</evidence>
<sequence>MPTSQAHSFKWKLQPVIQRQETWKKDAKTQHFGLTAVQMQHLGDRELGGERRNLPVAVSGQRNKQPHSTAARMNTRSMDQGGRRPPWCFQMTQDPTEPLQEFSSLSFYCENVGLCSWTSPEERLVLVGRHCLFKVDQ</sequence>
<feature type="region of interest" description="Disordered" evidence="1">
    <location>
        <begin position="57"/>
        <end position="93"/>
    </location>
</feature>
<comment type="caution">
    <text evidence="2">The sequence shown here is derived from an EMBL/GenBank/DDBJ whole genome shotgun (WGS) entry which is preliminary data.</text>
</comment>
<keyword evidence="3" id="KW-1185">Reference proteome</keyword>
<evidence type="ECO:0000313" key="2">
    <source>
        <dbReference type="EMBL" id="KAJ4946081.1"/>
    </source>
</evidence>
<dbReference type="AlphaFoldDB" id="A0AAD6FSC0"/>
<protein>
    <submittedName>
        <fullName evidence="2">Uncharacterized protein</fullName>
    </submittedName>
</protein>
<dbReference type="EMBL" id="JAPTMU010000003">
    <property type="protein sequence ID" value="KAJ4946081.1"/>
    <property type="molecule type" value="Genomic_DNA"/>
</dbReference>
<gene>
    <name evidence="2" type="ORF">JOQ06_023756</name>
</gene>
<feature type="compositionally biased region" description="Polar residues" evidence="1">
    <location>
        <begin position="60"/>
        <end position="78"/>
    </location>
</feature>
<accession>A0AAD6FSC0</accession>
<dbReference type="Proteomes" id="UP001219934">
    <property type="component" value="Unassembled WGS sequence"/>
</dbReference>
<evidence type="ECO:0000256" key="1">
    <source>
        <dbReference type="SAM" id="MobiDB-lite"/>
    </source>
</evidence>